<dbReference type="EMBL" id="JADIJS010000001">
    <property type="protein sequence ID" value="MBO1038726.1"/>
    <property type="molecule type" value="Genomic_DNA"/>
</dbReference>
<organism evidence="1 2">
    <name type="scientific">Brucella pituitosa</name>
    <dbReference type="NCBI Taxonomy" id="571256"/>
    <lineage>
        <taxon>Bacteria</taxon>
        <taxon>Pseudomonadati</taxon>
        <taxon>Pseudomonadota</taxon>
        <taxon>Alphaproteobacteria</taxon>
        <taxon>Hyphomicrobiales</taxon>
        <taxon>Brucellaceae</taxon>
        <taxon>Brucella/Ochrobactrum group</taxon>
        <taxon>Brucella</taxon>
    </lineage>
</organism>
<evidence type="ECO:0000313" key="1">
    <source>
        <dbReference type="EMBL" id="MBO1038726.1"/>
    </source>
</evidence>
<gene>
    <name evidence="1" type="ORF">IPV26_03500</name>
</gene>
<comment type="caution">
    <text evidence="1">The sequence shown here is derived from an EMBL/GenBank/DDBJ whole genome shotgun (WGS) entry which is preliminary data.</text>
</comment>
<keyword evidence="2" id="KW-1185">Reference proteome</keyword>
<protein>
    <submittedName>
        <fullName evidence="1">Uncharacterized protein</fullName>
    </submittedName>
</protein>
<dbReference type="Proteomes" id="UP000718278">
    <property type="component" value="Unassembled WGS sequence"/>
</dbReference>
<name>A0ABS3JVM7_9HYPH</name>
<sequence>MTKTFIWDSYVSQEFDDTFESQDSPCDSIYSFSKFESTTFLMDAPGRTLNLKQNLPAERIDWHASPETKATTITVNSGMIDFDLMNRTKVLNVRNSEGRKSLTMNGGYLSLRNGEILLSNSGVISLSTKSQFNIIDFDDVSFVGSKFQMNDNCVSNIVTRRTASLGDLDLYRSVFNITTITSNINYCDFTIIESDVTIETSDIVFVGRIDRYIKIAITDSNFKIGSKSSFFSNVEFALSNTSTLNIAGQNDEDFCEGANFRFNFAKGNGSEPNASTILFTNGSAFLANRLGMYGLICIDGVPQTGNNWQRNIYWEMTSDRVLIVKLR</sequence>
<reference evidence="1 2" key="1">
    <citation type="submission" date="2020-10" db="EMBL/GenBank/DDBJ databases">
        <title>Genomic characterization of underground lake bacteria from Wind Cave National Park: Insight into the archetypical LuxI/LuxR and identification of LuxR solos.</title>
        <authorList>
            <person name="Wengert P.C."/>
            <person name="Savka M.A."/>
        </authorList>
    </citation>
    <scope>NUCLEOTIDE SEQUENCE [LARGE SCALE GENOMIC DNA]</scope>
    <source>
        <strain evidence="1 2">SD316</strain>
    </source>
</reference>
<proteinExistence type="predicted"/>
<accession>A0ABS3JVM7</accession>
<dbReference type="RefSeq" id="WP_207487378.1">
    <property type="nucleotide sequence ID" value="NZ_JADIJS010000001.1"/>
</dbReference>
<evidence type="ECO:0000313" key="2">
    <source>
        <dbReference type="Proteomes" id="UP000718278"/>
    </source>
</evidence>